<dbReference type="Proteomes" id="UP000022910">
    <property type="component" value="Unassembled WGS sequence"/>
</dbReference>
<dbReference type="HOGENOM" id="CLU_028913_0_1_1"/>
<evidence type="ECO:0000313" key="2">
    <source>
        <dbReference type="Proteomes" id="UP000022910"/>
    </source>
</evidence>
<sequence>MTCQLTADCLSEIFEYLEEDKFTLHSCLLVNRLWCTISVRVLWRNIWNFKHPCRRRSLRVASSIISTLFACLPNESKELLFENNICILPPTSRPPLFNYAAFCKIISTHKINEMIFSILSDKTSFYNSFSADKSGLVTTEIIKLLTSQIYSLKKLDCYRFDCDYINFSFNNSPGIRDLLELGCLSTLPSNFFYQLSQVCHNLQSIAIIINNNYVSNGLKELISLQNNLKNIALSTFDNNLADIIPTLIKHSNSITKLRLYNSDEDNLPLSFIGIFSNLQEIILSFPNVLELFENFEFEDFTREFIDFKNLQYANFPKLQTLKIPFHCPKVKYVIKFLENNGKNLKKLYISRSNRDLSLSIANLCPNITSLYVIFKNNELDILKTIFINCQHLESIKILCGVKHLNKKKVLETVANYSPNKFCELKIYSSSYSCVSSKDLESFFINWKNRISKKLLKLIMITGDYFSCLNLENMKIVKKYENLGIIKFETKSYYEEEEEEKLHYSHF</sequence>
<accession>A0A015JE91</accession>
<dbReference type="SUPFAM" id="SSF52047">
    <property type="entry name" value="RNI-like"/>
    <property type="match status" value="1"/>
</dbReference>
<reference evidence="1 2" key="1">
    <citation type="submission" date="2014-02" db="EMBL/GenBank/DDBJ databases">
        <title>Single nucleus genome sequencing reveals high similarity among nuclei of an endomycorrhizal fungus.</title>
        <authorList>
            <person name="Lin K."/>
            <person name="Geurts R."/>
            <person name="Zhang Z."/>
            <person name="Limpens E."/>
            <person name="Saunders D.G."/>
            <person name="Mu D."/>
            <person name="Pang E."/>
            <person name="Cao H."/>
            <person name="Cha H."/>
            <person name="Lin T."/>
            <person name="Zhou Q."/>
            <person name="Shang Y."/>
            <person name="Li Y."/>
            <person name="Ivanov S."/>
            <person name="Sharma T."/>
            <person name="Velzen R.V."/>
            <person name="Ruijter N.D."/>
            <person name="Aanen D.K."/>
            <person name="Win J."/>
            <person name="Kamoun S."/>
            <person name="Bisseling T."/>
            <person name="Huang S."/>
        </authorList>
    </citation>
    <scope>NUCLEOTIDE SEQUENCE [LARGE SCALE GENOMIC DNA]</scope>
    <source>
        <strain evidence="2">DAOM197198w</strain>
    </source>
</reference>
<keyword evidence="2" id="KW-1185">Reference proteome</keyword>
<dbReference type="AlphaFoldDB" id="A0A015JE91"/>
<dbReference type="EMBL" id="JEMT01028997">
    <property type="protein sequence ID" value="EXX53289.1"/>
    <property type="molecule type" value="Genomic_DNA"/>
</dbReference>
<dbReference type="InterPro" id="IPR032675">
    <property type="entry name" value="LRR_dom_sf"/>
</dbReference>
<evidence type="ECO:0008006" key="3">
    <source>
        <dbReference type="Google" id="ProtNLM"/>
    </source>
</evidence>
<organism evidence="1 2">
    <name type="scientific">Rhizophagus irregularis (strain DAOM 197198w)</name>
    <name type="common">Glomus intraradices</name>
    <dbReference type="NCBI Taxonomy" id="1432141"/>
    <lineage>
        <taxon>Eukaryota</taxon>
        <taxon>Fungi</taxon>
        <taxon>Fungi incertae sedis</taxon>
        <taxon>Mucoromycota</taxon>
        <taxon>Glomeromycotina</taxon>
        <taxon>Glomeromycetes</taxon>
        <taxon>Glomerales</taxon>
        <taxon>Glomeraceae</taxon>
        <taxon>Rhizophagus</taxon>
    </lineage>
</organism>
<protein>
    <recommendedName>
        <fullName evidence="3">F-box domain-containing protein</fullName>
    </recommendedName>
</protein>
<name>A0A015JE91_RHIIW</name>
<proteinExistence type="predicted"/>
<gene>
    <name evidence="1" type="ORF">RirG_245290</name>
</gene>
<dbReference type="OrthoDB" id="2316528at2759"/>
<dbReference type="Gene3D" id="3.80.10.10">
    <property type="entry name" value="Ribonuclease Inhibitor"/>
    <property type="match status" value="1"/>
</dbReference>
<evidence type="ECO:0000313" key="1">
    <source>
        <dbReference type="EMBL" id="EXX53289.1"/>
    </source>
</evidence>
<comment type="caution">
    <text evidence="1">The sequence shown here is derived from an EMBL/GenBank/DDBJ whole genome shotgun (WGS) entry which is preliminary data.</text>
</comment>